<name>Z4WXP7_9PORP</name>
<dbReference type="PATRIC" id="fig|887901.3.peg.840"/>
<dbReference type="EMBL" id="JDFF01000012">
    <property type="protein sequence ID" value="EWC92525.1"/>
    <property type="molecule type" value="Genomic_DNA"/>
</dbReference>
<organism evidence="1 2">
    <name type="scientific">Porphyromonas catoniae ATCC 51270</name>
    <dbReference type="NCBI Taxonomy" id="887901"/>
    <lineage>
        <taxon>Bacteria</taxon>
        <taxon>Pseudomonadati</taxon>
        <taxon>Bacteroidota</taxon>
        <taxon>Bacteroidia</taxon>
        <taxon>Bacteroidales</taxon>
        <taxon>Porphyromonadaceae</taxon>
        <taxon>Porphyromonas</taxon>
    </lineage>
</organism>
<accession>Z4WXP7</accession>
<gene>
    <name evidence="1" type="ORF">HMPREF0636_1645</name>
</gene>
<evidence type="ECO:0000313" key="1">
    <source>
        <dbReference type="EMBL" id="EWC92525.1"/>
    </source>
</evidence>
<dbReference type="Proteomes" id="UP000023482">
    <property type="component" value="Unassembled WGS sequence"/>
</dbReference>
<keyword evidence="2" id="KW-1185">Reference proteome</keyword>
<reference evidence="1 2" key="1">
    <citation type="submission" date="2014-01" db="EMBL/GenBank/DDBJ databases">
        <authorList>
            <person name="Durkin A.S."/>
            <person name="McCorrison J."/>
            <person name="Torralba M."/>
            <person name="Gillis M."/>
            <person name="Haft D.H."/>
            <person name="Methe B."/>
            <person name="Sutton G."/>
            <person name="Nelson K.E."/>
        </authorList>
    </citation>
    <scope>NUCLEOTIDE SEQUENCE [LARGE SCALE GENOMIC DNA]</scope>
    <source>
        <strain evidence="1 2">ATCC 51270</strain>
    </source>
</reference>
<sequence>MARDKAPYIIKQYWSKSINLDIKLVTSIAEVIIGKPP</sequence>
<protein>
    <submittedName>
        <fullName evidence="1">Uncharacterized protein</fullName>
    </submittedName>
</protein>
<proteinExistence type="predicted"/>
<comment type="caution">
    <text evidence="1">The sequence shown here is derived from an EMBL/GenBank/DDBJ whole genome shotgun (WGS) entry which is preliminary data.</text>
</comment>
<evidence type="ECO:0000313" key="2">
    <source>
        <dbReference type="Proteomes" id="UP000023482"/>
    </source>
</evidence>
<dbReference type="AlphaFoldDB" id="Z4WXP7"/>